<evidence type="ECO:0000259" key="4">
    <source>
        <dbReference type="PROSITE" id="PS51842"/>
    </source>
</evidence>
<dbReference type="GO" id="GO:0031424">
    <property type="term" value="P:keratinization"/>
    <property type="evidence" value="ECO:0007669"/>
    <property type="project" value="TreeGrafter"/>
</dbReference>
<dbReference type="Gene3D" id="1.20.5.170">
    <property type="match status" value="1"/>
</dbReference>
<dbReference type="GO" id="GO:0005615">
    <property type="term" value="C:extracellular space"/>
    <property type="evidence" value="ECO:0007669"/>
    <property type="project" value="TreeGrafter"/>
</dbReference>
<dbReference type="EMBL" id="VZUF01142657">
    <property type="protein sequence ID" value="NXV61570.1"/>
    <property type="molecule type" value="Genomic_DNA"/>
</dbReference>
<feature type="coiled-coil region" evidence="3">
    <location>
        <begin position="97"/>
        <end position="128"/>
    </location>
</feature>
<proteinExistence type="predicted"/>
<evidence type="ECO:0000256" key="3">
    <source>
        <dbReference type="SAM" id="Coils"/>
    </source>
</evidence>
<reference evidence="5 6" key="1">
    <citation type="submission" date="2019-09" db="EMBL/GenBank/DDBJ databases">
        <title>Bird 10,000 Genomes (B10K) Project - Family phase.</title>
        <authorList>
            <person name="Zhang G."/>
        </authorList>
    </citation>
    <scope>NUCLEOTIDE SEQUENCE [LARGE SCALE GENOMIC DNA]</scope>
    <source>
        <strain evidence="5">OUT-0049</strain>
        <tissue evidence="5">Muscle</tissue>
    </source>
</reference>
<dbReference type="InterPro" id="IPR039008">
    <property type="entry name" value="IF_rod_dom"/>
</dbReference>
<dbReference type="GO" id="GO:0045095">
    <property type="term" value="C:keratin filament"/>
    <property type="evidence" value="ECO:0007669"/>
    <property type="project" value="TreeGrafter"/>
</dbReference>
<dbReference type="SUPFAM" id="SSF64593">
    <property type="entry name" value="Intermediate filament protein, coiled coil region"/>
    <property type="match status" value="1"/>
</dbReference>
<evidence type="ECO:0000313" key="6">
    <source>
        <dbReference type="Proteomes" id="UP000553862"/>
    </source>
</evidence>
<dbReference type="SMART" id="SM01391">
    <property type="entry name" value="Filament"/>
    <property type="match status" value="1"/>
</dbReference>
<feature type="non-terminal residue" evidence="5">
    <location>
        <position position="147"/>
    </location>
</feature>
<dbReference type="FunFam" id="1.20.5.500:FF:000001">
    <property type="entry name" value="Type II keratin 23"/>
    <property type="match status" value="1"/>
</dbReference>
<keyword evidence="1" id="KW-0403">Intermediate filament</keyword>
<evidence type="ECO:0000256" key="2">
    <source>
        <dbReference type="ARBA" id="ARBA00023054"/>
    </source>
</evidence>
<dbReference type="Gene3D" id="1.20.5.500">
    <property type="entry name" value="Single helix bin"/>
    <property type="match status" value="1"/>
</dbReference>
<dbReference type="GO" id="GO:0045109">
    <property type="term" value="P:intermediate filament organization"/>
    <property type="evidence" value="ECO:0007669"/>
    <property type="project" value="TreeGrafter"/>
</dbReference>
<dbReference type="PANTHER" id="PTHR45616:SF39">
    <property type="entry name" value="KERATIN, TYPE II CYTOSKELETAL 6A-RELATED"/>
    <property type="match status" value="1"/>
</dbReference>
<keyword evidence="2 3" id="KW-0175">Coiled coil</keyword>
<feature type="domain" description="IF rod" evidence="4">
    <location>
        <begin position="1"/>
        <end position="147"/>
    </location>
</feature>
<dbReference type="Proteomes" id="UP000553862">
    <property type="component" value="Unassembled WGS sequence"/>
</dbReference>
<gene>
    <name evidence="5" type="primary">Krt75_0</name>
    <name evidence="5" type="ORF">MOLATE_R01175</name>
</gene>
<feature type="non-terminal residue" evidence="5">
    <location>
        <position position="1"/>
    </location>
</feature>
<dbReference type="PROSITE" id="PS51842">
    <property type="entry name" value="IF_ROD_2"/>
    <property type="match status" value="1"/>
</dbReference>
<dbReference type="Pfam" id="PF00038">
    <property type="entry name" value="Filament"/>
    <property type="match status" value="1"/>
</dbReference>
<accession>A0A7L3VB14</accession>
<evidence type="ECO:0000313" key="5">
    <source>
        <dbReference type="EMBL" id="NXV61570.1"/>
    </source>
</evidence>
<organism evidence="5 6">
    <name type="scientific">Molothrus ater</name>
    <name type="common">Brown-headed cowbird</name>
    <dbReference type="NCBI Taxonomy" id="84834"/>
    <lineage>
        <taxon>Eukaryota</taxon>
        <taxon>Metazoa</taxon>
        <taxon>Chordata</taxon>
        <taxon>Craniata</taxon>
        <taxon>Vertebrata</taxon>
        <taxon>Euteleostomi</taxon>
        <taxon>Archelosauria</taxon>
        <taxon>Archosauria</taxon>
        <taxon>Dinosauria</taxon>
        <taxon>Saurischia</taxon>
        <taxon>Theropoda</taxon>
        <taxon>Coelurosauria</taxon>
        <taxon>Aves</taxon>
        <taxon>Neognathae</taxon>
        <taxon>Neoaves</taxon>
        <taxon>Telluraves</taxon>
        <taxon>Australaves</taxon>
        <taxon>Passeriformes</taxon>
        <taxon>Passeroidea</taxon>
        <taxon>Icteridae</taxon>
        <taxon>Molothrus</taxon>
    </lineage>
</organism>
<dbReference type="GO" id="GO:0030280">
    <property type="term" value="F:structural constituent of skin epidermis"/>
    <property type="evidence" value="ECO:0007669"/>
    <property type="project" value="TreeGrafter"/>
</dbReference>
<evidence type="ECO:0000256" key="1">
    <source>
        <dbReference type="ARBA" id="ARBA00022754"/>
    </source>
</evidence>
<comment type="caution">
    <text evidence="5">The sequence shown here is derived from an EMBL/GenBank/DDBJ whole genome shotgun (WGS) entry which is preliminary data.</text>
</comment>
<dbReference type="AlphaFoldDB" id="A0A7L3VB14"/>
<keyword evidence="6" id="KW-1185">Reference proteome</keyword>
<protein>
    <submittedName>
        <fullName evidence="5">K2C75 protein</fullName>
    </submittedName>
</protein>
<sequence>MDSSQSLDLTSIISKVKAQYEDITNWSRAEAESWYQSRYQELQLSARWHGGDLQNTRVGISEMNHLVQQLHSDMDSVKVAGLQMAIAEAEQHRDIALRDARARLEKLEATLQKAVADMARQLQEYQKLMNIKLALDIEIGTYRKSKE</sequence>
<dbReference type="PANTHER" id="PTHR45616">
    <property type="entry name" value="GATA-TYPE DOMAIN-CONTAINING PROTEIN"/>
    <property type="match status" value="1"/>
</dbReference>
<name>A0A7L3VB14_MOLAT</name>